<protein>
    <submittedName>
        <fullName evidence="6">TetR/AcrR family transcriptional regulator</fullName>
    </submittedName>
</protein>
<organism evidence="6 7">
    <name type="scientific">Mycolicibacterium hodleri</name>
    <dbReference type="NCBI Taxonomy" id="49897"/>
    <lineage>
        <taxon>Bacteria</taxon>
        <taxon>Bacillati</taxon>
        <taxon>Actinomycetota</taxon>
        <taxon>Actinomycetes</taxon>
        <taxon>Mycobacteriales</taxon>
        <taxon>Mycobacteriaceae</taxon>
        <taxon>Mycolicibacterium</taxon>
    </lineage>
</organism>
<dbReference type="PRINTS" id="PR00455">
    <property type="entry name" value="HTHTETR"/>
</dbReference>
<dbReference type="InterPro" id="IPR050109">
    <property type="entry name" value="HTH-type_TetR-like_transc_reg"/>
</dbReference>
<dbReference type="SUPFAM" id="SSF48498">
    <property type="entry name" value="Tetracyclin repressor-like, C-terminal domain"/>
    <property type="match status" value="1"/>
</dbReference>
<evidence type="ECO:0000313" key="7">
    <source>
        <dbReference type="Proteomes" id="UP000320095"/>
    </source>
</evidence>
<dbReference type="EMBL" id="RCZG01000001">
    <property type="protein sequence ID" value="TPG36746.1"/>
    <property type="molecule type" value="Genomic_DNA"/>
</dbReference>
<dbReference type="OrthoDB" id="3172830at2"/>
<evidence type="ECO:0000256" key="3">
    <source>
        <dbReference type="ARBA" id="ARBA00023163"/>
    </source>
</evidence>
<feature type="DNA-binding region" description="H-T-H motif" evidence="4">
    <location>
        <begin position="38"/>
        <end position="57"/>
    </location>
</feature>
<name>A0A502EJS1_9MYCO</name>
<sequence length="216" mass="23568">MPSPSRGLTQPQRVEISGRRLIAAAAELITEKGWEATTAAEIGRRAGYSRAMVHARYGSKDAILDSLFRTTYEAQFDTTPEHGANGLQQALGHFNRIIGLYTEDREFLRAMFVLTFEAVKSTSPIRPRMQEWLTKGAETVETGLRAGVRDGSVRRGLDIESAVTDISTAGLGIAYHWIVFSDAHPLDVGLNAVRRRIIGDYGAGSPAGLPRSSRAP</sequence>
<accession>A0A502EJS1</accession>
<keyword evidence="7" id="KW-1185">Reference proteome</keyword>
<evidence type="ECO:0000256" key="4">
    <source>
        <dbReference type="PROSITE-ProRule" id="PRU00335"/>
    </source>
</evidence>
<dbReference type="RefSeq" id="WP_140687580.1">
    <property type="nucleotide sequence ID" value="NZ_RCZG01000001.1"/>
</dbReference>
<evidence type="ECO:0000259" key="5">
    <source>
        <dbReference type="PROSITE" id="PS50977"/>
    </source>
</evidence>
<evidence type="ECO:0000256" key="2">
    <source>
        <dbReference type="ARBA" id="ARBA00023125"/>
    </source>
</evidence>
<dbReference type="Gene3D" id="1.10.357.10">
    <property type="entry name" value="Tetracycline Repressor, domain 2"/>
    <property type="match status" value="1"/>
</dbReference>
<keyword evidence="3" id="KW-0804">Transcription</keyword>
<comment type="caution">
    <text evidence="6">The sequence shown here is derived from an EMBL/GenBank/DDBJ whole genome shotgun (WGS) entry which is preliminary data.</text>
</comment>
<dbReference type="InterPro" id="IPR001647">
    <property type="entry name" value="HTH_TetR"/>
</dbReference>
<dbReference type="InterPro" id="IPR009057">
    <property type="entry name" value="Homeodomain-like_sf"/>
</dbReference>
<keyword evidence="2 4" id="KW-0238">DNA-binding</keyword>
<dbReference type="PROSITE" id="PS50977">
    <property type="entry name" value="HTH_TETR_2"/>
    <property type="match status" value="1"/>
</dbReference>
<dbReference type="GO" id="GO:0000976">
    <property type="term" value="F:transcription cis-regulatory region binding"/>
    <property type="evidence" value="ECO:0007669"/>
    <property type="project" value="TreeGrafter"/>
</dbReference>
<dbReference type="Proteomes" id="UP000320095">
    <property type="component" value="Unassembled WGS sequence"/>
</dbReference>
<keyword evidence="1" id="KW-0805">Transcription regulation</keyword>
<gene>
    <name evidence="6" type="ORF">EAH80_02100</name>
</gene>
<proteinExistence type="predicted"/>
<feature type="domain" description="HTH tetR-type" evidence="5">
    <location>
        <begin position="15"/>
        <end position="75"/>
    </location>
</feature>
<evidence type="ECO:0000256" key="1">
    <source>
        <dbReference type="ARBA" id="ARBA00023015"/>
    </source>
</evidence>
<dbReference type="PANTHER" id="PTHR30055:SF234">
    <property type="entry name" value="HTH-TYPE TRANSCRIPTIONAL REGULATOR BETI"/>
    <property type="match status" value="1"/>
</dbReference>
<dbReference type="SUPFAM" id="SSF46689">
    <property type="entry name" value="Homeodomain-like"/>
    <property type="match status" value="1"/>
</dbReference>
<dbReference type="GO" id="GO:0003700">
    <property type="term" value="F:DNA-binding transcription factor activity"/>
    <property type="evidence" value="ECO:0007669"/>
    <property type="project" value="TreeGrafter"/>
</dbReference>
<evidence type="ECO:0000313" key="6">
    <source>
        <dbReference type="EMBL" id="TPG36746.1"/>
    </source>
</evidence>
<dbReference type="AlphaFoldDB" id="A0A502EJS1"/>
<reference evidence="6 7" key="1">
    <citation type="journal article" date="2019" name="Environ. Microbiol.">
        <title>Species interactions and distinct microbial communities in high Arctic permafrost affected cryosols are associated with the CH4 and CO2 gas fluxes.</title>
        <authorList>
            <person name="Altshuler I."/>
            <person name="Hamel J."/>
            <person name="Turney S."/>
            <person name="Magnuson E."/>
            <person name="Levesque R."/>
            <person name="Greer C."/>
            <person name="Whyte L.G."/>
        </authorList>
    </citation>
    <scope>NUCLEOTIDE SEQUENCE [LARGE SCALE GENOMIC DNA]</scope>
    <source>
        <strain evidence="6 7">S5.20</strain>
    </source>
</reference>
<dbReference type="Pfam" id="PF00440">
    <property type="entry name" value="TetR_N"/>
    <property type="match status" value="1"/>
</dbReference>
<dbReference type="InterPro" id="IPR036271">
    <property type="entry name" value="Tet_transcr_reg_TetR-rel_C_sf"/>
</dbReference>
<dbReference type="PANTHER" id="PTHR30055">
    <property type="entry name" value="HTH-TYPE TRANSCRIPTIONAL REGULATOR RUTR"/>
    <property type="match status" value="1"/>
</dbReference>